<gene>
    <name evidence="2" type="ORF">NDU88_002902</name>
</gene>
<evidence type="ECO:0000313" key="3">
    <source>
        <dbReference type="Proteomes" id="UP001066276"/>
    </source>
</evidence>
<organism evidence="2 3">
    <name type="scientific">Pleurodeles waltl</name>
    <name type="common">Iberian ribbed newt</name>
    <dbReference type="NCBI Taxonomy" id="8319"/>
    <lineage>
        <taxon>Eukaryota</taxon>
        <taxon>Metazoa</taxon>
        <taxon>Chordata</taxon>
        <taxon>Craniata</taxon>
        <taxon>Vertebrata</taxon>
        <taxon>Euteleostomi</taxon>
        <taxon>Amphibia</taxon>
        <taxon>Batrachia</taxon>
        <taxon>Caudata</taxon>
        <taxon>Salamandroidea</taxon>
        <taxon>Salamandridae</taxon>
        <taxon>Pleurodelinae</taxon>
        <taxon>Pleurodeles</taxon>
    </lineage>
</organism>
<evidence type="ECO:0000256" key="1">
    <source>
        <dbReference type="SAM" id="MobiDB-lite"/>
    </source>
</evidence>
<sequence length="93" mass="9903">MGPHEVGRSRIRAATSLSVFRAASRPTRPAKWRPQLPAPIRSAAASPPGHPIALKAIGRGRAAPEVDPAPQEYNSGAPGAPRSYFRDEPERSA</sequence>
<keyword evidence="3" id="KW-1185">Reference proteome</keyword>
<reference evidence="2" key="1">
    <citation type="journal article" date="2022" name="bioRxiv">
        <title>Sequencing and chromosome-scale assembly of the giantPleurodeles waltlgenome.</title>
        <authorList>
            <person name="Brown T."/>
            <person name="Elewa A."/>
            <person name="Iarovenko S."/>
            <person name="Subramanian E."/>
            <person name="Araus A.J."/>
            <person name="Petzold A."/>
            <person name="Susuki M."/>
            <person name="Suzuki K.-i.T."/>
            <person name="Hayashi T."/>
            <person name="Toyoda A."/>
            <person name="Oliveira C."/>
            <person name="Osipova E."/>
            <person name="Leigh N.D."/>
            <person name="Simon A."/>
            <person name="Yun M.H."/>
        </authorList>
    </citation>
    <scope>NUCLEOTIDE SEQUENCE</scope>
    <source>
        <strain evidence="2">20211129_DDA</strain>
        <tissue evidence="2">Liver</tissue>
    </source>
</reference>
<protein>
    <submittedName>
        <fullName evidence="2">Uncharacterized protein</fullName>
    </submittedName>
</protein>
<feature type="compositionally biased region" description="Low complexity" evidence="1">
    <location>
        <begin position="38"/>
        <end position="47"/>
    </location>
</feature>
<dbReference type="AlphaFoldDB" id="A0AAV7RBD5"/>
<feature type="region of interest" description="Disordered" evidence="1">
    <location>
        <begin position="24"/>
        <end position="93"/>
    </location>
</feature>
<feature type="compositionally biased region" description="Basic and acidic residues" evidence="1">
    <location>
        <begin position="84"/>
        <end position="93"/>
    </location>
</feature>
<evidence type="ECO:0000313" key="2">
    <source>
        <dbReference type="EMBL" id="KAJ1150104.1"/>
    </source>
</evidence>
<proteinExistence type="predicted"/>
<accession>A0AAV7RBD5</accession>
<dbReference type="EMBL" id="JANPWB010000009">
    <property type="protein sequence ID" value="KAJ1150104.1"/>
    <property type="molecule type" value="Genomic_DNA"/>
</dbReference>
<dbReference type="Proteomes" id="UP001066276">
    <property type="component" value="Chromosome 5"/>
</dbReference>
<comment type="caution">
    <text evidence="2">The sequence shown here is derived from an EMBL/GenBank/DDBJ whole genome shotgun (WGS) entry which is preliminary data.</text>
</comment>
<name>A0AAV7RBD5_PLEWA</name>